<feature type="domain" description="CobQ/CobB/MinD/ParA nucleotide binding" evidence="1">
    <location>
        <begin position="4"/>
        <end position="185"/>
    </location>
</feature>
<dbReference type="PIRSF" id="PIRSF009320">
    <property type="entry name" value="Nuc_binding_HP_1000"/>
    <property type="match status" value="1"/>
</dbReference>
<evidence type="ECO:0000313" key="2">
    <source>
        <dbReference type="EMBL" id="ENO17126.1"/>
    </source>
</evidence>
<comment type="caution">
    <text evidence="2">The sequence shown here is derived from an EMBL/GenBank/DDBJ whole genome shotgun (WGS) entry which is preliminary data.</text>
</comment>
<dbReference type="InterPro" id="IPR050678">
    <property type="entry name" value="DNA_Partitioning_ATPase"/>
</dbReference>
<protein>
    <submittedName>
        <fullName evidence="2">ParA family protein</fullName>
    </submittedName>
</protein>
<dbReference type="CDD" id="cd02042">
    <property type="entry name" value="ParAB_family"/>
    <property type="match status" value="1"/>
</dbReference>
<dbReference type="AlphaFoldDB" id="N6WZZ8"/>
<organism evidence="2 3">
    <name type="scientific">Marinobacter nanhaiticus D15-8W</name>
    <dbReference type="NCBI Taxonomy" id="626887"/>
    <lineage>
        <taxon>Bacteria</taxon>
        <taxon>Pseudomonadati</taxon>
        <taxon>Pseudomonadota</taxon>
        <taxon>Gammaproteobacteria</taxon>
        <taxon>Pseudomonadales</taxon>
        <taxon>Marinobacteraceae</taxon>
        <taxon>Marinobacter</taxon>
    </lineage>
</organism>
<keyword evidence="3" id="KW-1185">Reference proteome</keyword>
<dbReference type="eggNOG" id="COG1192">
    <property type="taxonomic scope" value="Bacteria"/>
</dbReference>
<accession>N6WZZ8</accession>
<dbReference type="SUPFAM" id="SSF52540">
    <property type="entry name" value="P-loop containing nucleoside triphosphate hydrolases"/>
    <property type="match status" value="1"/>
</dbReference>
<dbReference type="EMBL" id="APLQ01000005">
    <property type="protein sequence ID" value="ENO17126.1"/>
    <property type="molecule type" value="Genomic_DNA"/>
</dbReference>
<reference evidence="2 3" key="1">
    <citation type="journal article" date="2013" name="Genome Announc.">
        <title>Genome Sequence of the Polycyclic Aromatic Hydrocarbon-Degrading Bacterium Strain Marinobacter nanhaiticus D15-8WT.</title>
        <authorList>
            <person name="Cui Z."/>
            <person name="Gao W."/>
            <person name="Li Q."/>
            <person name="Xu G."/>
            <person name="Zheng L."/>
        </authorList>
    </citation>
    <scope>NUCLEOTIDE SEQUENCE [LARGE SCALE GENOMIC DNA]</scope>
    <source>
        <strain evidence="2 3">D15-8W</strain>
    </source>
</reference>
<dbReference type="RefSeq" id="WP_004578778.1">
    <property type="nucleotide sequence ID" value="NZ_AP028879.1"/>
</dbReference>
<dbReference type="PANTHER" id="PTHR13696:SF96">
    <property type="entry name" value="COBQ_COBB_MIND_PARA NUCLEOTIDE BINDING DOMAIN-CONTAINING PROTEIN"/>
    <property type="match status" value="1"/>
</dbReference>
<gene>
    <name evidence="2" type="ORF">J057_00634</name>
</gene>
<dbReference type="OrthoDB" id="8950613at2"/>
<dbReference type="Gene3D" id="3.40.50.300">
    <property type="entry name" value="P-loop containing nucleotide triphosphate hydrolases"/>
    <property type="match status" value="1"/>
</dbReference>
<evidence type="ECO:0000313" key="3">
    <source>
        <dbReference type="Proteomes" id="UP000013165"/>
    </source>
</evidence>
<name>N6WZZ8_9GAMM</name>
<dbReference type="PATRIC" id="fig|626887.3.peg.118"/>
<dbReference type="HOGENOM" id="CLU_037612_5_4_6"/>
<evidence type="ECO:0000259" key="1">
    <source>
        <dbReference type="Pfam" id="PF01656"/>
    </source>
</evidence>
<dbReference type="InterPro" id="IPR002586">
    <property type="entry name" value="CobQ/CobB/MinD/ParA_Nub-bd_dom"/>
</dbReference>
<sequence>MKYAIVNTKGGVGKTTNAIHLATHLAGQGSALLIDADPQASGASWAAWRRDAERSPSPTTTCLAGRAVFDEGRNLSQGFENTVIDAGGRDSSGLRSALLLADIAIVPVGASDLDSASMTDLLEITEIAKDFNPDLKIRVLLSRVSPQPHVKDADRMFEWLQENELEVLSARICERVAYRRCIGEGAVVSEWKKDQHAITEMDQFLQEVTNLGDSQ</sequence>
<dbReference type="STRING" id="626887.J057_00634"/>
<proteinExistence type="predicted"/>
<dbReference type="InterPro" id="IPR027417">
    <property type="entry name" value="P-loop_NTPase"/>
</dbReference>
<dbReference type="Proteomes" id="UP000013165">
    <property type="component" value="Unassembled WGS sequence"/>
</dbReference>
<dbReference type="Pfam" id="PF01656">
    <property type="entry name" value="CbiA"/>
    <property type="match status" value="1"/>
</dbReference>
<dbReference type="PANTHER" id="PTHR13696">
    <property type="entry name" value="P-LOOP CONTAINING NUCLEOSIDE TRIPHOSPHATE HYDROLASE"/>
    <property type="match status" value="1"/>
</dbReference>